<dbReference type="InterPro" id="IPR008918">
    <property type="entry name" value="HhH2"/>
</dbReference>
<evidence type="ECO:0000256" key="7">
    <source>
        <dbReference type="ARBA" id="ARBA00022722"/>
    </source>
</evidence>
<dbReference type="Pfam" id="PF01367">
    <property type="entry name" value="5_3_exonuc"/>
    <property type="match status" value="1"/>
</dbReference>
<dbReference type="InterPro" id="IPR043502">
    <property type="entry name" value="DNA/RNA_pol_sf"/>
</dbReference>
<comment type="function">
    <text evidence="16">In addition to polymerase activity, this DNA polymerase exhibits 3'-5' and 5'-3' exonuclease activity.</text>
</comment>
<keyword evidence="12 16" id="KW-0238">DNA-binding</keyword>
<dbReference type="InterPro" id="IPR029060">
    <property type="entry name" value="PIN-like_dom_sf"/>
</dbReference>
<evidence type="ECO:0000256" key="4">
    <source>
        <dbReference type="ARBA" id="ARBA00022679"/>
    </source>
</evidence>
<dbReference type="GO" id="GO:0006261">
    <property type="term" value="P:DNA-templated DNA replication"/>
    <property type="evidence" value="ECO:0007669"/>
    <property type="project" value="UniProtKB-UniRule"/>
</dbReference>
<evidence type="ECO:0000256" key="2">
    <source>
        <dbReference type="ARBA" id="ARBA00012417"/>
    </source>
</evidence>
<dbReference type="InterPro" id="IPR002562">
    <property type="entry name" value="3'-5'_exonuclease_dom"/>
</dbReference>
<dbReference type="InterPro" id="IPR020046">
    <property type="entry name" value="5-3_exonucl_a-hlix_arch_N"/>
</dbReference>
<evidence type="ECO:0000256" key="15">
    <source>
        <dbReference type="NCBIfam" id="TIGR00593"/>
    </source>
</evidence>
<sequence length="927" mass="105000">MEKNLYLIDAYAMIYRGFYAMMRSPRVNSKGQDTTAVFGFLNTFEEIVKRAEGHRLAVVFDPPGGTFRSEMYEAYKAQREKTPEGISFGIPYIKKLIDAFGIQRYEVEGYEADDVIGTIATQVGAKYPEMKVFMITPDKDYGQLVTQNVHILKPGLKGGFEELGPSEVTERYGLQNTSQVIDLLALWGDASDNVPGVKGIGEKIAAKLLGEYGDIEGIYEHIDQLKGKQKENLIEGREQLKLSRELVTIHTNVPVTYALEDMLPRETNLQALADLYEELEFRSKLTKLQGNVAAPKSGGARTLFDQDEPKTTPTQVVESSFDSIDTWGAKYHLVEEEKDIDALVERLSQAKQFAFDTETDSLDGMSAGIVGISFAIEEGEAWYVPLSALSMEARIQLSVFQEVFANPNILKIGQNLKFDLKMIERFGVQPVGPYWDTMIAHYLIQPELRHGMDAMAESYLNYRPIPIEELIGAKGKNQKSMRQLAPQSIYKYASEDADVTLRLYGKLREELEREGLEDLFYKLEMPLMEVLLEMEKTGVRLDAKRLTETVEELNTELAQLEHEIYRAVQREFNINSPKEVGEVLFDHMQLVEKPKKTKTGQYVTREEELQKIAHLHPVVGMILRYRGLRKLVSTYIEPLPLLINKQTGRVHTTYNQTSTATGRLSSTDPNLQNIPVRDEDGRQLRRAFTSLHPERGDLYVSADYSQIELRLMAHFSGDEAMIEAFRSGTDIHAMTAARIYHTEPSEVSSELRRRAKTANFGIIYGISTYGLSSRLGIAFGEAKELIEGYFRTFPGVQQYMQDVVARAKEQGYVETIMGRRRFLMDINSQNSVVRGFAERNAINAPLQGSAADIIKVAMIRIQKRLQKEGFKAKMMLQVHDELNFSCPPDEKDRLVAMIREEMEGVCPELRVPLTVDVGVGENWLEAH</sequence>
<dbReference type="SUPFAM" id="SSF53098">
    <property type="entry name" value="Ribonuclease H-like"/>
    <property type="match status" value="1"/>
</dbReference>
<dbReference type="Pfam" id="PF01612">
    <property type="entry name" value="DNA_pol_A_exo1"/>
    <property type="match status" value="1"/>
</dbReference>
<dbReference type="GO" id="GO:0006302">
    <property type="term" value="P:double-strand break repair"/>
    <property type="evidence" value="ECO:0007669"/>
    <property type="project" value="TreeGrafter"/>
</dbReference>
<feature type="domain" description="DNA-directed DNA polymerase family A palm" evidence="19">
    <location>
        <begin position="681"/>
        <end position="890"/>
    </location>
</feature>
<evidence type="ECO:0000256" key="10">
    <source>
        <dbReference type="ARBA" id="ARBA00022839"/>
    </source>
</evidence>
<evidence type="ECO:0000256" key="16">
    <source>
        <dbReference type="RuleBase" id="RU004460"/>
    </source>
</evidence>
<dbReference type="SMART" id="SM00475">
    <property type="entry name" value="53EXOc"/>
    <property type="match status" value="1"/>
</dbReference>
<evidence type="ECO:0000256" key="12">
    <source>
        <dbReference type="ARBA" id="ARBA00023125"/>
    </source>
</evidence>
<dbReference type="InterPro" id="IPR012337">
    <property type="entry name" value="RNaseH-like_sf"/>
</dbReference>
<dbReference type="SUPFAM" id="SSF47807">
    <property type="entry name" value="5' to 3' exonuclease, C-terminal subdomain"/>
    <property type="match status" value="1"/>
</dbReference>
<dbReference type="GO" id="GO:0003677">
    <property type="term" value="F:DNA binding"/>
    <property type="evidence" value="ECO:0007669"/>
    <property type="project" value="UniProtKB-UniRule"/>
</dbReference>
<feature type="domain" description="5'-3' exonuclease" evidence="18">
    <location>
        <begin position="3"/>
        <end position="265"/>
    </location>
</feature>
<dbReference type="Pfam" id="PF02739">
    <property type="entry name" value="5_3_exonuc_N"/>
    <property type="match status" value="1"/>
</dbReference>
<keyword evidence="7" id="KW-0540">Nuclease</keyword>
<evidence type="ECO:0000256" key="8">
    <source>
        <dbReference type="ARBA" id="ARBA00022763"/>
    </source>
</evidence>
<dbReference type="Gene3D" id="3.30.70.370">
    <property type="match status" value="1"/>
</dbReference>
<keyword evidence="10 16" id="KW-0269">Exonuclease</keyword>
<dbReference type="InterPro" id="IPR018320">
    <property type="entry name" value="DNA_polymerase_1"/>
</dbReference>
<dbReference type="GO" id="GO:0003887">
    <property type="term" value="F:DNA-directed DNA polymerase activity"/>
    <property type="evidence" value="ECO:0007669"/>
    <property type="project" value="UniProtKB-UniRule"/>
</dbReference>
<evidence type="ECO:0000259" key="18">
    <source>
        <dbReference type="SMART" id="SM00475"/>
    </source>
</evidence>
<dbReference type="SMART" id="SM00482">
    <property type="entry name" value="POLAc"/>
    <property type="match status" value="1"/>
</dbReference>
<evidence type="ECO:0000256" key="3">
    <source>
        <dbReference type="ARBA" id="ARBA00020311"/>
    </source>
</evidence>
<dbReference type="CDD" id="cd06139">
    <property type="entry name" value="DNA_polA_I_Ecoli_like_exo"/>
    <property type="match status" value="1"/>
</dbReference>
<keyword evidence="9 16" id="KW-0378">Hydrolase</keyword>
<organism evidence="20 21">
    <name type="scientific">Porphyromonas levii</name>
    <dbReference type="NCBI Taxonomy" id="28114"/>
    <lineage>
        <taxon>Bacteria</taxon>
        <taxon>Pseudomonadati</taxon>
        <taxon>Bacteroidota</taxon>
        <taxon>Bacteroidia</taxon>
        <taxon>Bacteroidales</taxon>
        <taxon>Porphyromonadaceae</taxon>
        <taxon>Porphyromonas</taxon>
    </lineage>
</organism>
<dbReference type="InterPro" id="IPR001098">
    <property type="entry name" value="DNA-dir_DNA_pol_A_palm_dom"/>
</dbReference>
<dbReference type="PANTHER" id="PTHR10133:SF27">
    <property type="entry name" value="DNA POLYMERASE NU"/>
    <property type="match status" value="1"/>
</dbReference>
<comment type="similarity">
    <text evidence="1 16">Belongs to the DNA polymerase type-A family.</text>
</comment>
<evidence type="ECO:0000256" key="6">
    <source>
        <dbReference type="ARBA" id="ARBA00022705"/>
    </source>
</evidence>
<name>A0A4Y8WPH8_9PORP</name>
<evidence type="ECO:0000259" key="17">
    <source>
        <dbReference type="SMART" id="SM00474"/>
    </source>
</evidence>
<dbReference type="NCBIfam" id="TIGR00593">
    <property type="entry name" value="pola"/>
    <property type="match status" value="1"/>
</dbReference>
<dbReference type="PANTHER" id="PTHR10133">
    <property type="entry name" value="DNA POLYMERASE I"/>
    <property type="match status" value="1"/>
</dbReference>
<dbReference type="SUPFAM" id="SSF56672">
    <property type="entry name" value="DNA/RNA polymerases"/>
    <property type="match status" value="1"/>
</dbReference>
<dbReference type="Proteomes" id="UP000297225">
    <property type="component" value="Unassembled WGS sequence"/>
</dbReference>
<dbReference type="FunFam" id="1.10.150.20:FF:000003">
    <property type="entry name" value="DNA polymerase I"/>
    <property type="match status" value="1"/>
</dbReference>
<dbReference type="InterPro" id="IPR020045">
    <property type="entry name" value="DNA_polI_H3TH"/>
</dbReference>
<feature type="domain" description="3'-5' exonuclease" evidence="17">
    <location>
        <begin position="331"/>
        <end position="512"/>
    </location>
</feature>
<dbReference type="GO" id="GO:0008409">
    <property type="term" value="F:5'-3' exonuclease activity"/>
    <property type="evidence" value="ECO:0007669"/>
    <property type="project" value="UniProtKB-UniRule"/>
</dbReference>
<dbReference type="CDD" id="cd09859">
    <property type="entry name" value="PIN_53EXO"/>
    <property type="match status" value="1"/>
</dbReference>
<dbReference type="InterPro" id="IPR036279">
    <property type="entry name" value="5-3_exonuclease_C_sf"/>
</dbReference>
<evidence type="ECO:0000256" key="9">
    <source>
        <dbReference type="ARBA" id="ARBA00022801"/>
    </source>
</evidence>
<dbReference type="GO" id="GO:0008408">
    <property type="term" value="F:3'-5' exonuclease activity"/>
    <property type="evidence" value="ECO:0007669"/>
    <property type="project" value="UniProtKB-UniRule"/>
</dbReference>
<keyword evidence="6 16" id="KW-0235">DNA replication</keyword>
<dbReference type="SUPFAM" id="SSF88723">
    <property type="entry name" value="PIN domain-like"/>
    <property type="match status" value="1"/>
</dbReference>
<dbReference type="FunFam" id="1.20.1060.10:FF:000001">
    <property type="entry name" value="DNA polymerase I"/>
    <property type="match status" value="1"/>
</dbReference>
<comment type="caution">
    <text evidence="20">The sequence shown here is derived from an EMBL/GenBank/DDBJ whole genome shotgun (WGS) entry which is preliminary data.</text>
</comment>
<dbReference type="FunFam" id="1.10.150.20:FF:000002">
    <property type="entry name" value="DNA polymerase I"/>
    <property type="match status" value="1"/>
</dbReference>
<keyword evidence="5 16" id="KW-0548">Nucleotidyltransferase</keyword>
<keyword evidence="21" id="KW-1185">Reference proteome</keyword>
<dbReference type="Gene3D" id="3.40.50.1010">
    <property type="entry name" value="5'-nuclease"/>
    <property type="match status" value="1"/>
</dbReference>
<evidence type="ECO:0000313" key="21">
    <source>
        <dbReference type="Proteomes" id="UP000297225"/>
    </source>
</evidence>
<dbReference type="EC" id="2.7.7.7" evidence="2 15"/>
<evidence type="ECO:0000256" key="14">
    <source>
        <dbReference type="ARBA" id="ARBA00049244"/>
    </source>
</evidence>
<gene>
    <name evidence="16 20" type="primary">polA</name>
    <name evidence="20" type="ORF">E4P47_04590</name>
</gene>
<dbReference type="NCBIfam" id="NF004397">
    <property type="entry name" value="PRK05755.1"/>
    <property type="match status" value="1"/>
</dbReference>
<evidence type="ECO:0000256" key="1">
    <source>
        <dbReference type="ARBA" id="ARBA00007705"/>
    </source>
</evidence>
<dbReference type="STRING" id="1122973.GCA_000379925_01416"/>
<dbReference type="Gene3D" id="3.30.420.10">
    <property type="entry name" value="Ribonuclease H-like superfamily/Ribonuclease H"/>
    <property type="match status" value="1"/>
</dbReference>
<evidence type="ECO:0000313" key="20">
    <source>
        <dbReference type="EMBL" id="TFH95393.1"/>
    </source>
</evidence>
<dbReference type="SMART" id="SM00474">
    <property type="entry name" value="35EXOc"/>
    <property type="match status" value="1"/>
</dbReference>
<accession>A0A4Y8WPH8</accession>
<dbReference type="CDD" id="cd08637">
    <property type="entry name" value="DNA_pol_A_pol_I_C"/>
    <property type="match status" value="1"/>
</dbReference>
<dbReference type="Gene3D" id="1.10.150.20">
    <property type="entry name" value="5' to 3' exonuclease, C-terminal subdomain"/>
    <property type="match status" value="2"/>
</dbReference>
<dbReference type="EMBL" id="SPNC01000052">
    <property type="protein sequence ID" value="TFH95393.1"/>
    <property type="molecule type" value="Genomic_DNA"/>
</dbReference>
<dbReference type="OrthoDB" id="9806424at2"/>
<evidence type="ECO:0000259" key="19">
    <source>
        <dbReference type="SMART" id="SM00482"/>
    </source>
</evidence>
<dbReference type="InterPro" id="IPR002421">
    <property type="entry name" value="5-3_exonuclease"/>
</dbReference>
<keyword evidence="13 16" id="KW-0234">DNA repair</keyword>
<dbReference type="InterPro" id="IPR002298">
    <property type="entry name" value="DNA_polymerase_A"/>
</dbReference>
<dbReference type="AlphaFoldDB" id="A0A4Y8WPH8"/>
<dbReference type="PRINTS" id="PR00868">
    <property type="entry name" value="DNAPOLI"/>
</dbReference>
<dbReference type="RefSeq" id="WP_134848992.1">
    <property type="nucleotide sequence ID" value="NZ_CP197400.1"/>
</dbReference>
<evidence type="ECO:0000256" key="11">
    <source>
        <dbReference type="ARBA" id="ARBA00022932"/>
    </source>
</evidence>
<keyword evidence="11 16" id="KW-0239">DNA-directed DNA polymerase</keyword>
<dbReference type="InterPro" id="IPR019760">
    <property type="entry name" value="DNA-dir_DNA_pol_A_CS"/>
</dbReference>
<protein>
    <recommendedName>
        <fullName evidence="3 15">DNA polymerase I</fullName>
        <ecNumber evidence="2 15">2.7.7.7</ecNumber>
    </recommendedName>
</protein>
<dbReference type="Pfam" id="PF00476">
    <property type="entry name" value="DNA_pol_A"/>
    <property type="match status" value="1"/>
</dbReference>
<comment type="catalytic activity">
    <reaction evidence="14 16">
        <text>DNA(n) + a 2'-deoxyribonucleoside 5'-triphosphate = DNA(n+1) + diphosphate</text>
        <dbReference type="Rhea" id="RHEA:22508"/>
        <dbReference type="Rhea" id="RHEA-COMP:17339"/>
        <dbReference type="Rhea" id="RHEA-COMP:17340"/>
        <dbReference type="ChEBI" id="CHEBI:33019"/>
        <dbReference type="ChEBI" id="CHEBI:61560"/>
        <dbReference type="ChEBI" id="CHEBI:173112"/>
        <dbReference type="EC" id="2.7.7.7"/>
    </reaction>
</comment>
<keyword evidence="4 16" id="KW-0808">Transferase</keyword>
<evidence type="ECO:0000256" key="5">
    <source>
        <dbReference type="ARBA" id="ARBA00022695"/>
    </source>
</evidence>
<dbReference type="InterPro" id="IPR036397">
    <property type="entry name" value="RNaseH_sf"/>
</dbReference>
<evidence type="ECO:0000256" key="13">
    <source>
        <dbReference type="ARBA" id="ARBA00023204"/>
    </source>
</evidence>
<dbReference type="SMART" id="SM00279">
    <property type="entry name" value="HhH2"/>
    <property type="match status" value="1"/>
</dbReference>
<dbReference type="PROSITE" id="PS00447">
    <property type="entry name" value="DNA_POLYMERASE_A"/>
    <property type="match status" value="1"/>
</dbReference>
<dbReference type="CDD" id="cd09898">
    <property type="entry name" value="H3TH_53EXO"/>
    <property type="match status" value="1"/>
</dbReference>
<keyword evidence="8 16" id="KW-0227">DNA damage</keyword>
<proteinExistence type="inferred from homology"/>
<dbReference type="Gene3D" id="1.20.1060.10">
    <property type="entry name" value="Taq DNA Polymerase, Chain T, domain 4"/>
    <property type="match status" value="1"/>
</dbReference>
<reference evidence="20 21" key="1">
    <citation type="submission" date="2019-03" db="EMBL/GenBank/DDBJ databases">
        <title>Porphyromonas levii Isolated from the Uterus of Dairy Cows.</title>
        <authorList>
            <person name="Francis A.M."/>
        </authorList>
    </citation>
    <scope>NUCLEOTIDE SEQUENCE [LARGE SCALE GENOMIC DNA]</scope>
    <source>
        <strain evidence="20 21">AF5678</strain>
    </source>
</reference>